<keyword evidence="3" id="KW-0547">Nucleotide-binding</keyword>
<evidence type="ECO:0000256" key="3">
    <source>
        <dbReference type="ARBA" id="ARBA00022741"/>
    </source>
</evidence>
<reference evidence="10 11" key="1">
    <citation type="journal article" date="2005" name="Nature">
        <title>The genome of the social amoeba Dictyostelium discoideum.</title>
        <authorList>
            <consortium name="The Dictyostelium discoideum Sequencing Consortium"/>
            <person name="Eichinger L."/>
            <person name="Pachebat J.A."/>
            <person name="Glockner G."/>
            <person name="Rajandream M.A."/>
            <person name="Sucgang R."/>
            <person name="Berriman M."/>
            <person name="Song J."/>
            <person name="Olsen R."/>
            <person name="Szafranski K."/>
            <person name="Xu Q."/>
            <person name="Tunggal B."/>
            <person name="Kummerfeld S."/>
            <person name="Madera M."/>
            <person name="Konfortov B.A."/>
            <person name="Rivero F."/>
            <person name="Bankier A.T."/>
            <person name="Lehmann R."/>
            <person name="Hamlin N."/>
            <person name="Davies R."/>
            <person name="Gaudet P."/>
            <person name="Fey P."/>
            <person name="Pilcher K."/>
            <person name="Chen G."/>
            <person name="Saunders D."/>
            <person name="Sodergren E."/>
            <person name="Davis P."/>
            <person name="Kerhornou A."/>
            <person name="Nie X."/>
            <person name="Hall N."/>
            <person name="Anjard C."/>
            <person name="Hemphill L."/>
            <person name="Bason N."/>
            <person name="Farbrother P."/>
            <person name="Desany B."/>
            <person name="Just E."/>
            <person name="Morio T."/>
            <person name="Rost R."/>
            <person name="Churcher C."/>
            <person name="Cooper J."/>
            <person name="Haydock S."/>
            <person name="van Driessche N."/>
            <person name="Cronin A."/>
            <person name="Goodhead I."/>
            <person name="Muzny D."/>
            <person name="Mourier T."/>
            <person name="Pain A."/>
            <person name="Lu M."/>
            <person name="Harper D."/>
            <person name="Lindsay R."/>
            <person name="Hauser H."/>
            <person name="James K."/>
            <person name="Quiles M."/>
            <person name="Madan Babu M."/>
            <person name="Saito T."/>
            <person name="Buchrieser C."/>
            <person name="Wardroper A."/>
            <person name="Felder M."/>
            <person name="Thangavelu M."/>
            <person name="Johnson D."/>
            <person name="Knights A."/>
            <person name="Loulseged H."/>
            <person name="Mungall K."/>
            <person name="Oliver K."/>
            <person name="Price C."/>
            <person name="Quail M.A."/>
            <person name="Urushihara H."/>
            <person name="Hernandez J."/>
            <person name="Rabbinowitsch E."/>
            <person name="Steffen D."/>
            <person name="Sanders M."/>
            <person name="Ma J."/>
            <person name="Kohara Y."/>
            <person name="Sharp S."/>
            <person name="Simmonds M."/>
            <person name="Spiegler S."/>
            <person name="Tivey A."/>
            <person name="Sugano S."/>
            <person name="White B."/>
            <person name="Walker D."/>
            <person name="Woodward J."/>
            <person name="Winckler T."/>
            <person name="Tanaka Y."/>
            <person name="Shaulsky G."/>
            <person name="Schleicher M."/>
            <person name="Weinstock G."/>
            <person name="Rosenthal A."/>
            <person name="Cox E.C."/>
            <person name="Chisholm R.L."/>
            <person name="Gibbs R."/>
            <person name="Loomis W.F."/>
            <person name="Platzer M."/>
            <person name="Kay R.R."/>
            <person name="Williams J."/>
            <person name="Dear P.H."/>
            <person name="Noegel A.A."/>
            <person name="Barrell B."/>
            <person name="Kuspa A."/>
        </authorList>
    </citation>
    <scope>NUCLEOTIDE SEQUENCE [LARGE SCALE GENOMIC DNA]</scope>
    <source>
        <strain evidence="10 11">AX4</strain>
    </source>
</reference>
<evidence type="ECO:0000256" key="6">
    <source>
        <dbReference type="ARBA" id="ARBA00031113"/>
    </source>
</evidence>
<dbReference type="VEuPathDB" id="AmoebaDB:DDB_G0267604"/>
<evidence type="ECO:0000313" key="11">
    <source>
        <dbReference type="Proteomes" id="UP000002195"/>
    </source>
</evidence>
<comment type="caution">
    <text evidence="10">The sequence shown here is derived from an EMBL/GenBank/DDBJ whole genome shotgun (WGS) entry which is preliminary data.</text>
</comment>
<dbReference type="Gene3D" id="1.10.287.40">
    <property type="entry name" value="Serine-tRNA synthetase, tRNA binding domain"/>
    <property type="match status" value="1"/>
</dbReference>
<proteinExistence type="predicted"/>
<dbReference type="Pfam" id="PF00587">
    <property type="entry name" value="tRNA-synt_2b"/>
    <property type="match status" value="1"/>
</dbReference>
<dbReference type="SUPFAM" id="SSF55681">
    <property type="entry name" value="Class II aaRS and biotin synthetases"/>
    <property type="match status" value="1"/>
</dbReference>
<feature type="site" description="Important for serine binding" evidence="7">
    <location>
        <position position="481"/>
    </location>
</feature>
<dbReference type="Gene3D" id="3.30.930.10">
    <property type="entry name" value="Bira Bifunctional Protein, Domain 2"/>
    <property type="match status" value="1"/>
</dbReference>
<dbReference type="NCBIfam" id="TIGR00414">
    <property type="entry name" value="serS"/>
    <property type="match status" value="1"/>
</dbReference>
<dbReference type="GO" id="GO:0004828">
    <property type="term" value="F:serine-tRNA ligase activity"/>
    <property type="evidence" value="ECO:0000318"/>
    <property type="project" value="GO_Central"/>
</dbReference>
<dbReference type="GO" id="GO:0005524">
    <property type="term" value="F:ATP binding"/>
    <property type="evidence" value="ECO:0007669"/>
    <property type="project" value="UniProtKB-KW"/>
</dbReference>
<evidence type="ECO:0000256" key="7">
    <source>
        <dbReference type="PIRSR" id="PIRSR001529-1"/>
    </source>
</evidence>
<feature type="binding site" evidence="8">
    <location>
        <begin position="336"/>
        <end position="339"/>
    </location>
    <ligand>
        <name>ATP</name>
        <dbReference type="ChEBI" id="CHEBI:30616"/>
    </ligand>
</feature>
<keyword evidence="2" id="KW-0436">Ligase</keyword>
<dbReference type="PANTHER" id="PTHR11778">
    <property type="entry name" value="SERYL-TRNA SYNTHETASE"/>
    <property type="match status" value="1"/>
</dbReference>
<evidence type="ECO:0000313" key="10">
    <source>
        <dbReference type="EMBL" id="EAL73255.1"/>
    </source>
</evidence>
<feature type="binding site" evidence="8">
    <location>
        <begin position="407"/>
        <end position="410"/>
    </location>
    <ligand>
        <name>ATP</name>
        <dbReference type="ChEBI" id="CHEBI:30616"/>
    </ligand>
</feature>
<evidence type="ECO:0000259" key="9">
    <source>
        <dbReference type="PROSITE" id="PS50862"/>
    </source>
</evidence>
<dbReference type="GO" id="GO:0000049">
    <property type="term" value="F:tRNA binding"/>
    <property type="evidence" value="ECO:0000318"/>
    <property type="project" value="GO_Central"/>
</dbReference>
<name>Q55GM6_DICDI</name>
<evidence type="ECO:0000256" key="8">
    <source>
        <dbReference type="PIRSR" id="PIRSR001529-2"/>
    </source>
</evidence>
<dbReference type="PIRSF" id="PIRSF001529">
    <property type="entry name" value="Ser-tRNA-synth_IIa"/>
    <property type="match status" value="1"/>
</dbReference>
<evidence type="ECO:0000256" key="2">
    <source>
        <dbReference type="ARBA" id="ARBA00022598"/>
    </source>
</evidence>
<feature type="binding site" evidence="7">
    <location>
        <position position="479"/>
    </location>
    <ligand>
        <name>L-serine</name>
        <dbReference type="ChEBI" id="CHEBI:33384"/>
    </ligand>
</feature>
<keyword evidence="4 8" id="KW-0067">ATP-binding</keyword>
<dbReference type="InterPro" id="IPR002314">
    <property type="entry name" value="aa-tRNA-synt_IIb"/>
</dbReference>
<feature type="binding site" evidence="8">
    <location>
        <begin position="321"/>
        <end position="323"/>
    </location>
    <ligand>
        <name>ATP</name>
        <dbReference type="ChEBI" id="CHEBI:30616"/>
    </ligand>
</feature>
<organism evidence="10 11">
    <name type="scientific">Dictyostelium discoideum</name>
    <name type="common">Social amoeba</name>
    <dbReference type="NCBI Taxonomy" id="44689"/>
    <lineage>
        <taxon>Eukaryota</taxon>
        <taxon>Amoebozoa</taxon>
        <taxon>Evosea</taxon>
        <taxon>Eumycetozoa</taxon>
        <taxon>Dictyostelia</taxon>
        <taxon>Dictyosteliales</taxon>
        <taxon>Dictyosteliaceae</taxon>
        <taxon>Dictyostelium</taxon>
    </lineage>
</organism>
<feature type="binding site" evidence="7">
    <location>
        <position position="343"/>
    </location>
    <ligand>
        <name>L-serine</name>
        <dbReference type="ChEBI" id="CHEBI:33384"/>
    </ligand>
</feature>
<feature type="binding site" evidence="7">
    <location>
        <position position="289"/>
    </location>
    <ligand>
        <name>L-serine</name>
        <dbReference type="ChEBI" id="CHEBI:33384"/>
    </ligand>
</feature>
<evidence type="ECO:0000256" key="4">
    <source>
        <dbReference type="ARBA" id="ARBA00022840"/>
    </source>
</evidence>
<dbReference type="GO" id="GO:0005739">
    <property type="term" value="C:mitochondrion"/>
    <property type="evidence" value="ECO:0000318"/>
    <property type="project" value="GO_Central"/>
</dbReference>
<dbReference type="dictyBase" id="DDB_G0267604">
    <property type="gene designation" value="mserS"/>
</dbReference>
<dbReference type="Proteomes" id="UP000002195">
    <property type="component" value="Unassembled WGS sequence"/>
</dbReference>
<dbReference type="RefSeq" id="XP_647158.1">
    <property type="nucleotide sequence ID" value="XM_642066.1"/>
</dbReference>
<feature type="binding site" evidence="7">
    <location>
        <position position="321"/>
    </location>
    <ligand>
        <name>L-serine</name>
        <dbReference type="ChEBI" id="CHEBI:33384"/>
    </ligand>
</feature>
<dbReference type="InterPro" id="IPR010978">
    <property type="entry name" value="tRNA-bd_arm"/>
</dbReference>
<dbReference type="GO" id="GO:0070158">
    <property type="term" value="P:mitochondrial seryl-tRNA aminoacylation"/>
    <property type="evidence" value="ECO:0000318"/>
    <property type="project" value="GO_Central"/>
</dbReference>
<dbReference type="STRING" id="44689.Q55GM6"/>
<dbReference type="FunCoup" id="Q55GM6">
    <property type="interactions" value="517"/>
</dbReference>
<dbReference type="PRINTS" id="PR00981">
    <property type="entry name" value="TRNASYNTHSER"/>
</dbReference>
<dbReference type="InParanoid" id="Q55GM6"/>
<evidence type="ECO:0000256" key="1">
    <source>
        <dbReference type="ARBA" id="ARBA00012840"/>
    </source>
</evidence>
<dbReference type="HOGENOM" id="CLU_023797_4_2_1"/>
<dbReference type="eggNOG" id="KOG2509">
    <property type="taxonomic scope" value="Eukaryota"/>
</dbReference>
<keyword evidence="11" id="KW-1185">Reference proteome</keyword>
<dbReference type="Pfam" id="PF02403">
    <property type="entry name" value="Seryl_tRNA_N"/>
    <property type="match status" value="1"/>
</dbReference>
<dbReference type="PhylomeDB" id="Q55GM6"/>
<dbReference type="GeneID" id="8615961"/>
<dbReference type="OMA" id="EQNCIDR"/>
<dbReference type="SUPFAM" id="SSF46589">
    <property type="entry name" value="tRNA-binding arm"/>
    <property type="match status" value="1"/>
</dbReference>
<dbReference type="PaxDb" id="44689-DDB0231306"/>
<dbReference type="InterPro" id="IPR045864">
    <property type="entry name" value="aa-tRNA-synth_II/BPL/LPL"/>
</dbReference>
<dbReference type="SMR" id="Q55GM6"/>
<accession>Q55GM6</accession>
<feature type="domain" description="Aminoacyl-transfer RNA synthetases class-II family profile" evidence="9">
    <location>
        <begin position="198"/>
        <end position="506"/>
    </location>
</feature>
<sequence length="525" mass="60480">MLKLFKNFNQCNNKLNLNSNLLKYYTSKIKQIDQNEINQQQQQQHIIVNQIKPRIDFQFIKDNENQIKENIIKRKSPVELEKLIKNYDEYRIIKKELDTFRAKRNEIASKMKLMMKGGGESNKNDRLELVEQGKQVKEDLIALEEKHDIYFNEITSEALKIPNNTHPSVPIGAESNANIIKMVGEKPNYLKPDEPIKDHLELGESLGVIRSASKTTGHKYYYFTREGAMLEMALSYWAFSKLTYKYGFQSVITPDLIHPNLAEACGFHARSDADQLFWIKDRDLCLSATSEIPLAGMYANEEPLQSAELPIKMVGYSHCFRPEAGRGLQNKGIYRVHQFSKVEMFIISKPHESNEILEELLKIQIELFSELGLHFRVLDMPSEDLGAPAYRKYDIEVWIPSKQEYGEISSASNCTDYQSKRLNIKYQSTKDDFQIQQFVENNYKIIPSPQILNDDNNNNSNNNNEIDNSIPPLFTHTLNGTACAIPRLILAILENNQQSDGSVLIPKVLQPFMNNQKVILPLNKK</sequence>
<evidence type="ECO:0000256" key="5">
    <source>
        <dbReference type="ARBA" id="ARBA00023146"/>
    </source>
</evidence>
<dbReference type="KEGG" id="ddi:DDB_G0267604"/>
<dbReference type="EC" id="6.1.1.11" evidence="1"/>
<keyword evidence="5" id="KW-0030">Aminoacyl-tRNA synthetase</keyword>
<dbReference type="PROSITE" id="PS50862">
    <property type="entry name" value="AA_TRNA_LIGASE_II"/>
    <property type="match status" value="1"/>
</dbReference>
<dbReference type="EMBL" id="AAFI02000003">
    <property type="protein sequence ID" value="EAL73255.1"/>
    <property type="molecule type" value="Genomic_DNA"/>
</dbReference>
<dbReference type="InterPro" id="IPR006195">
    <property type="entry name" value="aa-tRNA-synth_II"/>
</dbReference>
<gene>
    <name evidence="10" type="primary">mserS</name>
    <name evidence="10" type="ORF">DDB_G0267604</name>
</gene>
<protein>
    <recommendedName>
        <fullName evidence="1">serine--tRNA ligase</fullName>
        <ecNumber evidence="1">6.1.1.11</ecNumber>
    </recommendedName>
    <alternativeName>
        <fullName evidence="6">Seryl-tRNA synthetase</fullName>
    </alternativeName>
</protein>
<dbReference type="InterPro" id="IPR042103">
    <property type="entry name" value="SerRS_1_N_sf"/>
</dbReference>
<dbReference type="InterPro" id="IPR002317">
    <property type="entry name" value="Ser-tRNA-ligase_type_1"/>
</dbReference>
<dbReference type="InterPro" id="IPR015866">
    <property type="entry name" value="Ser-tRNA-synth_1_N"/>
</dbReference>
<dbReference type="AlphaFoldDB" id="Q55GM6"/>